<keyword evidence="3" id="KW-1185">Reference proteome</keyword>
<dbReference type="SUPFAM" id="SSF53098">
    <property type="entry name" value="Ribonuclease H-like"/>
    <property type="match status" value="1"/>
</dbReference>
<dbReference type="EMBL" id="JAIVFL010000001">
    <property type="protein sequence ID" value="MCI4675722.1"/>
    <property type="molecule type" value="Genomic_DNA"/>
</dbReference>
<name>A0ABS9YX72_9MYCO</name>
<evidence type="ECO:0008006" key="4">
    <source>
        <dbReference type="Google" id="ProtNLM"/>
    </source>
</evidence>
<dbReference type="Proteomes" id="UP001139068">
    <property type="component" value="Unassembled WGS sequence"/>
</dbReference>
<gene>
    <name evidence="2" type="ORF">K9U37_12860</name>
</gene>
<feature type="region of interest" description="Disordered" evidence="1">
    <location>
        <begin position="218"/>
        <end position="323"/>
    </location>
</feature>
<reference evidence="2" key="1">
    <citation type="journal article" date="2022" name="ISME J.">
        <title>Identification of active gaseous-alkane degraders at natural gas seeps.</title>
        <authorList>
            <person name="Farhan Ul Haque M."/>
            <person name="Hernandez M."/>
            <person name="Crombie A.T."/>
            <person name="Murrell J.C."/>
        </authorList>
    </citation>
    <scope>NUCLEOTIDE SEQUENCE</scope>
    <source>
        <strain evidence="2">ANDR5</strain>
    </source>
</reference>
<evidence type="ECO:0000313" key="2">
    <source>
        <dbReference type="EMBL" id="MCI4675722.1"/>
    </source>
</evidence>
<evidence type="ECO:0000256" key="1">
    <source>
        <dbReference type="SAM" id="MobiDB-lite"/>
    </source>
</evidence>
<protein>
    <recommendedName>
        <fullName evidence="4">Transposase IS4-like domain-containing protein</fullName>
    </recommendedName>
</protein>
<organism evidence="2 3">
    <name type="scientific">Candidatus Mycolicibacterium alkanivorans</name>
    <dbReference type="NCBI Taxonomy" id="2954114"/>
    <lineage>
        <taxon>Bacteria</taxon>
        <taxon>Bacillati</taxon>
        <taxon>Actinomycetota</taxon>
        <taxon>Actinomycetes</taxon>
        <taxon>Mycobacteriales</taxon>
        <taxon>Mycobacteriaceae</taxon>
        <taxon>Mycolicibacterium</taxon>
    </lineage>
</organism>
<feature type="compositionally biased region" description="Low complexity" evidence="1">
    <location>
        <begin position="272"/>
        <end position="289"/>
    </location>
</feature>
<feature type="compositionally biased region" description="Low complexity" evidence="1">
    <location>
        <begin position="307"/>
        <end position="317"/>
    </location>
</feature>
<comment type="caution">
    <text evidence="2">The sequence shown here is derived from an EMBL/GenBank/DDBJ whole genome shotgun (WGS) entry which is preliminary data.</text>
</comment>
<sequence>MDKASVAAGLATGEVLNLDFHAVMHWGEDAAPEKHYVPSRSQRTRSVLTFFAEDADSHALLYANADLVKATQNNEVLDFAEHWKTVTGTHPALLVMDSKVTTQTQLGELTQRGIGFITLRARTPKLTAHLHALPTSAWTKLTVARAGGRTRRVQMIEDPAAKLSTYPGTLRQLAVAGPGHDEPTILITNQHSMPAKQVIETYSRRMNIEQRLAEAIRSFHLTPHRSRPPQHRPRRRAHRPCPHPLRRPCAAASPATQPPPPTPCNAGSCPPAGTSSTTATRSWSASTGAPTHPYCAKPTCPPPPSPGSAAAPCATSSHEQASK</sequence>
<evidence type="ECO:0000313" key="3">
    <source>
        <dbReference type="Proteomes" id="UP001139068"/>
    </source>
</evidence>
<accession>A0ABS9YX72</accession>
<dbReference type="RefSeq" id="WP_243072003.1">
    <property type="nucleotide sequence ID" value="NZ_JAIVFL010000001.1"/>
</dbReference>
<dbReference type="InterPro" id="IPR012337">
    <property type="entry name" value="RNaseH-like_sf"/>
</dbReference>
<proteinExistence type="predicted"/>
<feature type="compositionally biased region" description="Basic residues" evidence="1">
    <location>
        <begin position="222"/>
        <end position="246"/>
    </location>
</feature>